<dbReference type="AlphaFoldDB" id="A0A3Q9IYL7"/>
<dbReference type="Proteomes" id="UP000276888">
    <property type="component" value="Chromosome"/>
</dbReference>
<dbReference type="InterPro" id="IPR013094">
    <property type="entry name" value="AB_hydrolase_3"/>
</dbReference>
<name>A0A3Q9IYL7_9MICO</name>
<dbReference type="PANTHER" id="PTHR48081">
    <property type="entry name" value="AB HYDROLASE SUPERFAMILY PROTEIN C4A8.06C"/>
    <property type="match status" value="1"/>
</dbReference>
<keyword evidence="6" id="KW-1185">Reference proteome</keyword>
<dbReference type="SUPFAM" id="SSF53474">
    <property type="entry name" value="alpha/beta-Hydrolases"/>
    <property type="match status" value="1"/>
</dbReference>
<dbReference type="EC" id="3.1.1.83" evidence="5"/>
<gene>
    <name evidence="5" type="primary">mlhB</name>
    <name evidence="5" type="ORF">CVS47_01889</name>
</gene>
<dbReference type="KEGG" id="mlv:CVS47_01889"/>
<evidence type="ECO:0000256" key="2">
    <source>
        <dbReference type="ARBA" id="ARBA00022801"/>
    </source>
</evidence>
<feature type="region of interest" description="Disordered" evidence="3">
    <location>
        <begin position="1"/>
        <end position="32"/>
    </location>
</feature>
<proteinExistence type="inferred from homology"/>
<dbReference type="InterPro" id="IPR029058">
    <property type="entry name" value="AB_hydrolase_fold"/>
</dbReference>
<dbReference type="Gene3D" id="3.40.50.1820">
    <property type="entry name" value="alpha/beta hydrolase"/>
    <property type="match status" value="1"/>
</dbReference>
<dbReference type="EMBL" id="CP031423">
    <property type="protein sequence ID" value="AZS37256.1"/>
    <property type="molecule type" value="Genomic_DNA"/>
</dbReference>
<evidence type="ECO:0000256" key="3">
    <source>
        <dbReference type="SAM" id="MobiDB-lite"/>
    </source>
</evidence>
<reference evidence="5 6" key="1">
    <citation type="submission" date="2018-08" db="EMBL/GenBank/DDBJ databases">
        <title>Microbacterium lemovicicum sp. nov., a bacterium isolated from a natural uranium-rich soil.</title>
        <authorList>
            <person name="ORTET P."/>
        </authorList>
    </citation>
    <scope>NUCLEOTIDE SEQUENCE [LARGE SCALE GENOMIC DNA]</scope>
    <source>
        <strain evidence="5 6">Viu22</strain>
    </source>
</reference>
<organism evidence="5 6">
    <name type="scientific">Microbacterium lemovicicum</name>
    <dbReference type="NCBI Taxonomy" id="1072463"/>
    <lineage>
        <taxon>Bacteria</taxon>
        <taxon>Bacillati</taxon>
        <taxon>Actinomycetota</taxon>
        <taxon>Actinomycetes</taxon>
        <taxon>Micrococcales</taxon>
        <taxon>Microbacteriaceae</taxon>
        <taxon>Microbacterium</taxon>
    </lineage>
</organism>
<dbReference type="GO" id="GO:0004806">
    <property type="term" value="F:triacylglycerol lipase activity"/>
    <property type="evidence" value="ECO:0007669"/>
    <property type="project" value="TreeGrafter"/>
</dbReference>
<dbReference type="RefSeq" id="WP_241240094.1">
    <property type="nucleotide sequence ID" value="NZ_CP031423.1"/>
</dbReference>
<dbReference type="InterPro" id="IPR002168">
    <property type="entry name" value="Lipase_GDXG_HIS_AS"/>
</dbReference>
<evidence type="ECO:0000313" key="5">
    <source>
        <dbReference type="EMBL" id="AZS37256.1"/>
    </source>
</evidence>
<feature type="domain" description="Alpha/beta hydrolase fold-3" evidence="4">
    <location>
        <begin position="95"/>
        <end position="297"/>
    </location>
</feature>
<dbReference type="PROSITE" id="PS01173">
    <property type="entry name" value="LIPASE_GDXG_HIS"/>
    <property type="match status" value="1"/>
</dbReference>
<dbReference type="InterPro" id="IPR050300">
    <property type="entry name" value="GDXG_lipolytic_enzyme"/>
</dbReference>
<keyword evidence="2 5" id="KW-0378">Hydrolase</keyword>
<dbReference type="PANTHER" id="PTHR48081:SF30">
    <property type="entry name" value="ACETYL-HYDROLASE LIPR-RELATED"/>
    <property type="match status" value="1"/>
</dbReference>
<dbReference type="Pfam" id="PF07859">
    <property type="entry name" value="Abhydrolase_3"/>
    <property type="match status" value="1"/>
</dbReference>
<accession>A0A3Q9IYL7</accession>
<comment type="similarity">
    <text evidence="1">Belongs to the 'GDXG' lipolytic enzyme family.</text>
</comment>
<evidence type="ECO:0000256" key="1">
    <source>
        <dbReference type="ARBA" id="ARBA00010515"/>
    </source>
</evidence>
<sequence length="322" mass="33564">MADDDPTGVTGEDPTGVTGDDKTGMSGDDPTGMVGVRLMLGSRPRPVGWAARRQRIEEVGTTWPVADDIRLEAVDAGGVPAEWSTAPGAAASDVLLFLHGGGYCSGSIVSHRSLATEAGRAAGARTLALQYRLAPEHPFPAALDDALAAWEWLLASGYAPDRIVVGGDSAGGGLALALRQVLRDRGAASPACLWLVSPWTDLTLSGSSMTEKDAADPLLHRPYLDELAAAYLAGGVGRREPLVSPLFADLRGLPPTLVQVGTDEVLLDDAVRLVRAAGAAGAAATLQTWPGMIHAFPLWNGGLPAGREALAEMGRFVRRHLD</sequence>
<evidence type="ECO:0000259" key="4">
    <source>
        <dbReference type="Pfam" id="PF07859"/>
    </source>
</evidence>
<protein>
    <submittedName>
        <fullName evidence="5">Monoterpene epsilon-lactone hydrolase</fullName>
        <ecNumber evidence="5">3.1.1.83</ecNumber>
    </submittedName>
</protein>
<evidence type="ECO:0000313" key="6">
    <source>
        <dbReference type="Proteomes" id="UP000276888"/>
    </source>
</evidence>